<proteinExistence type="inferred from homology"/>
<evidence type="ECO:0000313" key="9">
    <source>
        <dbReference type="EMBL" id="GMI28625.1"/>
    </source>
</evidence>
<dbReference type="InterPro" id="IPR029039">
    <property type="entry name" value="Flavoprotein-like_sf"/>
</dbReference>
<keyword evidence="10" id="KW-1185">Reference proteome</keyword>
<dbReference type="InterPro" id="IPR010086">
    <property type="entry name" value="Flavodoxin_lc"/>
</dbReference>
<comment type="caution">
    <text evidence="9">The sequence shown here is derived from an EMBL/GenBank/DDBJ whole genome shotgun (WGS) entry which is preliminary data.</text>
</comment>
<dbReference type="PANTHER" id="PTHR42809:SF1">
    <property type="entry name" value="FLAVODOXIN 1"/>
    <property type="match status" value="1"/>
</dbReference>
<dbReference type="NCBIfam" id="NF006738">
    <property type="entry name" value="PRK09267.1-4"/>
    <property type="match status" value="1"/>
</dbReference>
<dbReference type="PANTHER" id="PTHR42809">
    <property type="entry name" value="FLAVODOXIN 2"/>
    <property type="match status" value="1"/>
</dbReference>
<keyword evidence="7" id="KW-0732">Signal</keyword>
<keyword evidence="3" id="KW-0813">Transport</keyword>
<keyword evidence="5" id="KW-0288">FMN</keyword>
<evidence type="ECO:0000256" key="7">
    <source>
        <dbReference type="SAM" id="SignalP"/>
    </source>
</evidence>
<name>A0ABQ6MLJ1_9STRA</name>
<evidence type="ECO:0000259" key="8">
    <source>
        <dbReference type="PROSITE" id="PS50902"/>
    </source>
</evidence>
<reference evidence="9 10" key="1">
    <citation type="journal article" date="2023" name="Commun. Biol.">
        <title>Genome analysis of Parmales, the sister group of diatoms, reveals the evolutionary specialization of diatoms from phago-mixotrophs to photoautotrophs.</title>
        <authorList>
            <person name="Ban H."/>
            <person name="Sato S."/>
            <person name="Yoshikawa S."/>
            <person name="Yamada K."/>
            <person name="Nakamura Y."/>
            <person name="Ichinomiya M."/>
            <person name="Sato N."/>
            <person name="Blanc-Mathieu R."/>
            <person name="Endo H."/>
            <person name="Kuwata A."/>
            <person name="Ogata H."/>
        </authorList>
    </citation>
    <scope>NUCLEOTIDE SEQUENCE [LARGE SCALE GENOMIC DNA]</scope>
</reference>
<evidence type="ECO:0000256" key="2">
    <source>
        <dbReference type="ARBA" id="ARBA00005267"/>
    </source>
</evidence>
<dbReference type="EMBL" id="BRYB01002986">
    <property type="protein sequence ID" value="GMI28625.1"/>
    <property type="molecule type" value="Genomic_DNA"/>
</dbReference>
<keyword evidence="4" id="KW-0285">Flavoprotein</keyword>
<evidence type="ECO:0000256" key="3">
    <source>
        <dbReference type="ARBA" id="ARBA00022448"/>
    </source>
</evidence>
<sequence length="207" mass="21835">MFSILALALLPTAASFGLSPATFGVRAPTTALSAKVGLFYSTTTGNTETCGNHIAEAISGAGLSADELTDIADGDDFGSYDSIIAGAPTWHTGADSERSGTSWDSWLYDELPNLDLKGKKVAIFGCGDQQGYGDNYCDAAGELYDQFKAAGCEIVGMTSTEGYLHADSKAEVGGKFVGMMFDEDNQDDMSEERAKTWVAQLKGEGIF</sequence>
<dbReference type="InterPro" id="IPR050619">
    <property type="entry name" value="Flavodoxin"/>
</dbReference>
<accession>A0ABQ6MLJ1</accession>
<evidence type="ECO:0000256" key="1">
    <source>
        <dbReference type="ARBA" id="ARBA00001917"/>
    </source>
</evidence>
<dbReference type="NCBIfam" id="TIGR01752">
    <property type="entry name" value="flav_long"/>
    <property type="match status" value="1"/>
</dbReference>
<evidence type="ECO:0000256" key="6">
    <source>
        <dbReference type="ARBA" id="ARBA00022982"/>
    </source>
</evidence>
<feature type="chain" id="PRO_5046063771" description="Flavodoxin-like domain-containing protein" evidence="7">
    <location>
        <begin position="16"/>
        <end position="207"/>
    </location>
</feature>
<comment type="similarity">
    <text evidence="2">Belongs to the flavodoxin family.</text>
</comment>
<dbReference type="PROSITE" id="PS50902">
    <property type="entry name" value="FLAVODOXIN_LIKE"/>
    <property type="match status" value="1"/>
</dbReference>
<dbReference type="Proteomes" id="UP001165060">
    <property type="component" value="Unassembled WGS sequence"/>
</dbReference>
<organism evidence="9 10">
    <name type="scientific">Tetraparma gracilis</name>
    <dbReference type="NCBI Taxonomy" id="2962635"/>
    <lineage>
        <taxon>Eukaryota</taxon>
        <taxon>Sar</taxon>
        <taxon>Stramenopiles</taxon>
        <taxon>Ochrophyta</taxon>
        <taxon>Bolidophyceae</taxon>
        <taxon>Parmales</taxon>
        <taxon>Triparmaceae</taxon>
        <taxon>Tetraparma</taxon>
    </lineage>
</organism>
<dbReference type="PIRSF" id="PIRSF038996">
    <property type="entry name" value="FldA"/>
    <property type="match status" value="1"/>
</dbReference>
<evidence type="ECO:0000256" key="5">
    <source>
        <dbReference type="ARBA" id="ARBA00022643"/>
    </source>
</evidence>
<dbReference type="Gene3D" id="3.40.50.360">
    <property type="match status" value="1"/>
</dbReference>
<evidence type="ECO:0000256" key="4">
    <source>
        <dbReference type="ARBA" id="ARBA00022630"/>
    </source>
</evidence>
<comment type="cofactor">
    <cofactor evidence="1">
        <name>FMN</name>
        <dbReference type="ChEBI" id="CHEBI:58210"/>
    </cofactor>
</comment>
<gene>
    <name evidence="9" type="ORF">TeGR_g11982</name>
</gene>
<protein>
    <recommendedName>
        <fullName evidence="8">Flavodoxin-like domain-containing protein</fullName>
    </recommendedName>
</protein>
<keyword evidence="6" id="KW-0249">Electron transport</keyword>
<feature type="domain" description="Flavodoxin-like" evidence="8">
    <location>
        <begin position="36"/>
        <end position="202"/>
    </location>
</feature>
<dbReference type="Pfam" id="PF00258">
    <property type="entry name" value="Flavodoxin_1"/>
    <property type="match status" value="1"/>
</dbReference>
<dbReference type="SUPFAM" id="SSF52218">
    <property type="entry name" value="Flavoproteins"/>
    <property type="match status" value="1"/>
</dbReference>
<dbReference type="InterPro" id="IPR008254">
    <property type="entry name" value="Flavodoxin/NO_synth"/>
</dbReference>
<evidence type="ECO:0000313" key="10">
    <source>
        <dbReference type="Proteomes" id="UP001165060"/>
    </source>
</evidence>
<feature type="signal peptide" evidence="7">
    <location>
        <begin position="1"/>
        <end position="15"/>
    </location>
</feature>